<dbReference type="EMBL" id="CM042883">
    <property type="protein sequence ID" value="KAI4372229.1"/>
    <property type="molecule type" value="Genomic_DNA"/>
</dbReference>
<comment type="caution">
    <text evidence="1">The sequence shown here is derived from an EMBL/GenBank/DDBJ whole genome shotgun (WGS) entry which is preliminary data.</text>
</comment>
<keyword evidence="2" id="KW-1185">Reference proteome</keyword>
<dbReference type="Proteomes" id="UP001057402">
    <property type="component" value="Chromosome 4"/>
</dbReference>
<accession>A0ACB9R3I5</accession>
<organism evidence="1 2">
    <name type="scientific">Melastoma candidum</name>
    <dbReference type="NCBI Taxonomy" id="119954"/>
    <lineage>
        <taxon>Eukaryota</taxon>
        <taxon>Viridiplantae</taxon>
        <taxon>Streptophyta</taxon>
        <taxon>Embryophyta</taxon>
        <taxon>Tracheophyta</taxon>
        <taxon>Spermatophyta</taxon>
        <taxon>Magnoliopsida</taxon>
        <taxon>eudicotyledons</taxon>
        <taxon>Gunneridae</taxon>
        <taxon>Pentapetalae</taxon>
        <taxon>rosids</taxon>
        <taxon>malvids</taxon>
        <taxon>Myrtales</taxon>
        <taxon>Melastomataceae</taxon>
        <taxon>Melastomatoideae</taxon>
        <taxon>Melastomateae</taxon>
        <taxon>Melastoma</taxon>
    </lineage>
</organism>
<sequence>MLAQALTASSPPFLPSWRDLRCGLPRRSSLGWGFDGGMGSRATRPRNCPRRVSASQEREAGVAEERKRSIVEHVCLLVAKEDITDEEEKDMLDYLYTTQYQMGGIIATSLGRIANKYSEKYTHAVFMRFQRKEDLSKFYENPFYLKVLEQHVNPYCHGLINVDYESEVHDDMLPIFRKGEEFNYGEELVLLLSVTDDAFGELAEDALAALQGLAADSPSLIVQMTQGFNIHNSDSEYTHGVVIRFRSLEALEIFTGSSEYKKVWRSKFKPIVRKTLTVHFSIDPLWTCHLIESSSYFLWFSPIAVRKKFYKVKARLLQKDLYLQRESSARSFPRSLSLAWRWAELGSKTTIGFKH</sequence>
<gene>
    <name evidence="1" type="ORF">MLD38_010485</name>
</gene>
<reference evidence="2" key="1">
    <citation type="journal article" date="2023" name="Front. Plant Sci.">
        <title>Chromosomal-level genome assembly of Melastoma candidum provides insights into trichome evolution.</title>
        <authorList>
            <person name="Zhong Y."/>
            <person name="Wu W."/>
            <person name="Sun C."/>
            <person name="Zou P."/>
            <person name="Liu Y."/>
            <person name="Dai S."/>
            <person name="Zhou R."/>
        </authorList>
    </citation>
    <scope>NUCLEOTIDE SEQUENCE [LARGE SCALE GENOMIC DNA]</scope>
</reference>
<protein>
    <submittedName>
        <fullName evidence="1">Uncharacterized protein</fullName>
    </submittedName>
</protein>
<name>A0ACB9R3I5_9MYRT</name>
<proteinExistence type="predicted"/>
<evidence type="ECO:0000313" key="2">
    <source>
        <dbReference type="Proteomes" id="UP001057402"/>
    </source>
</evidence>
<evidence type="ECO:0000313" key="1">
    <source>
        <dbReference type="EMBL" id="KAI4372229.1"/>
    </source>
</evidence>